<name>A0A2I0WNR9_9ASPA</name>
<dbReference type="AlphaFoldDB" id="A0A2I0WNR9"/>
<reference evidence="2 3" key="1">
    <citation type="journal article" date="2016" name="Sci. Rep.">
        <title>The Dendrobium catenatum Lindl. genome sequence provides insights into polysaccharide synthase, floral development and adaptive evolution.</title>
        <authorList>
            <person name="Zhang G.Q."/>
            <person name="Xu Q."/>
            <person name="Bian C."/>
            <person name="Tsai W.C."/>
            <person name="Yeh C.M."/>
            <person name="Liu K.W."/>
            <person name="Yoshida K."/>
            <person name="Zhang L.S."/>
            <person name="Chang S.B."/>
            <person name="Chen F."/>
            <person name="Shi Y."/>
            <person name="Su Y.Y."/>
            <person name="Zhang Y.Q."/>
            <person name="Chen L.J."/>
            <person name="Yin Y."/>
            <person name="Lin M."/>
            <person name="Huang H."/>
            <person name="Deng H."/>
            <person name="Wang Z.W."/>
            <person name="Zhu S.L."/>
            <person name="Zhao X."/>
            <person name="Deng C."/>
            <person name="Niu S.C."/>
            <person name="Huang J."/>
            <person name="Wang M."/>
            <person name="Liu G.H."/>
            <person name="Yang H.J."/>
            <person name="Xiao X.J."/>
            <person name="Hsiao Y.Y."/>
            <person name="Wu W.L."/>
            <person name="Chen Y.Y."/>
            <person name="Mitsuda N."/>
            <person name="Ohme-Takagi M."/>
            <person name="Luo Y.B."/>
            <person name="Van de Peer Y."/>
            <person name="Liu Z.J."/>
        </authorList>
    </citation>
    <scope>NUCLEOTIDE SEQUENCE [LARGE SCALE GENOMIC DNA]</scope>
    <source>
        <tissue evidence="2">The whole plant</tissue>
    </source>
</reference>
<evidence type="ECO:0000313" key="3">
    <source>
        <dbReference type="Proteomes" id="UP000233837"/>
    </source>
</evidence>
<proteinExistence type="predicted"/>
<protein>
    <recommendedName>
        <fullName evidence="1">Retrotransposon gag domain-containing protein</fullName>
    </recommendedName>
</protein>
<accession>A0A2I0WNR9</accession>
<evidence type="ECO:0000259" key="1">
    <source>
        <dbReference type="Pfam" id="PF03732"/>
    </source>
</evidence>
<reference evidence="2 3" key="2">
    <citation type="journal article" date="2017" name="Nature">
        <title>The Apostasia genome and the evolution of orchids.</title>
        <authorList>
            <person name="Zhang G.Q."/>
            <person name="Liu K.W."/>
            <person name="Li Z."/>
            <person name="Lohaus R."/>
            <person name="Hsiao Y.Y."/>
            <person name="Niu S.C."/>
            <person name="Wang J.Y."/>
            <person name="Lin Y.C."/>
            <person name="Xu Q."/>
            <person name="Chen L.J."/>
            <person name="Yoshida K."/>
            <person name="Fujiwara S."/>
            <person name="Wang Z.W."/>
            <person name="Zhang Y.Q."/>
            <person name="Mitsuda N."/>
            <person name="Wang M."/>
            <person name="Liu G.H."/>
            <person name="Pecoraro L."/>
            <person name="Huang H.X."/>
            <person name="Xiao X.J."/>
            <person name="Lin M."/>
            <person name="Wu X.Y."/>
            <person name="Wu W.L."/>
            <person name="Chen Y.Y."/>
            <person name="Chang S.B."/>
            <person name="Sakamoto S."/>
            <person name="Ohme-Takagi M."/>
            <person name="Yagi M."/>
            <person name="Zeng S.J."/>
            <person name="Shen C.Y."/>
            <person name="Yeh C.M."/>
            <person name="Luo Y.B."/>
            <person name="Tsai W.C."/>
            <person name="Van de Peer Y."/>
            <person name="Liu Z.J."/>
        </authorList>
    </citation>
    <scope>NUCLEOTIDE SEQUENCE [LARGE SCALE GENOMIC DNA]</scope>
    <source>
        <tissue evidence="2">The whole plant</tissue>
    </source>
</reference>
<dbReference type="InterPro" id="IPR005162">
    <property type="entry name" value="Retrotrans_gag_dom"/>
</dbReference>
<feature type="domain" description="Retrotransposon gag" evidence="1">
    <location>
        <begin position="69"/>
        <end position="126"/>
    </location>
</feature>
<sequence>MTSMEKSSTSGGSRSKSDSEVDRYLKLFQTFKSPAFKGAGDPTVAYDWLLKIGKILDGMLCSENRKVPLATFILEGEAKRWWQAQHREKFGHMPITSIQWNDFVKGFKDWFIPHSASSSARQVLQSNSGFQNNYAI</sequence>
<gene>
    <name evidence="2" type="ORF">MA16_Dca016848</name>
</gene>
<evidence type="ECO:0000313" key="2">
    <source>
        <dbReference type="EMBL" id="PKU77281.1"/>
    </source>
</evidence>
<organism evidence="2 3">
    <name type="scientific">Dendrobium catenatum</name>
    <dbReference type="NCBI Taxonomy" id="906689"/>
    <lineage>
        <taxon>Eukaryota</taxon>
        <taxon>Viridiplantae</taxon>
        <taxon>Streptophyta</taxon>
        <taxon>Embryophyta</taxon>
        <taxon>Tracheophyta</taxon>
        <taxon>Spermatophyta</taxon>
        <taxon>Magnoliopsida</taxon>
        <taxon>Liliopsida</taxon>
        <taxon>Asparagales</taxon>
        <taxon>Orchidaceae</taxon>
        <taxon>Epidendroideae</taxon>
        <taxon>Malaxideae</taxon>
        <taxon>Dendrobiinae</taxon>
        <taxon>Dendrobium</taxon>
    </lineage>
</organism>
<dbReference type="Proteomes" id="UP000233837">
    <property type="component" value="Unassembled WGS sequence"/>
</dbReference>
<dbReference type="Pfam" id="PF03732">
    <property type="entry name" value="Retrotrans_gag"/>
    <property type="match status" value="1"/>
</dbReference>
<keyword evidence="3" id="KW-1185">Reference proteome</keyword>
<dbReference type="EMBL" id="KZ502519">
    <property type="protein sequence ID" value="PKU77281.1"/>
    <property type="molecule type" value="Genomic_DNA"/>
</dbReference>